<feature type="compositionally biased region" description="Basic and acidic residues" evidence="1">
    <location>
        <begin position="21"/>
        <end position="58"/>
    </location>
</feature>
<dbReference type="RefSeq" id="WP_165447451.1">
    <property type="nucleotide sequence ID" value="NZ_LS483433.1"/>
</dbReference>
<dbReference type="Proteomes" id="UP000198600">
    <property type="component" value="Chromosome I"/>
</dbReference>
<protein>
    <submittedName>
        <fullName evidence="2">Uncharacterized protein</fullName>
    </submittedName>
</protein>
<sequence length="58" mass="6872">MTRYQQQPGPENPDEPIMPGEVERDNDANRPNDPVRREQEEEQVEEHLEHLHDEARAL</sequence>
<dbReference type="EMBL" id="LT629802">
    <property type="protein sequence ID" value="SDU92788.1"/>
    <property type="molecule type" value="Genomic_DNA"/>
</dbReference>
<evidence type="ECO:0000256" key="1">
    <source>
        <dbReference type="SAM" id="MobiDB-lite"/>
    </source>
</evidence>
<accession>A0A1H2MIH6</accession>
<feature type="region of interest" description="Disordered" evidence="1">
    <location>
        <begin position="1"/>
        <end position="58"/>
    </location>
</feature>
<dbReference type="AlphaFoldDB" id="A0A1H2MIH6"/>
<organism evidence="2 3">
    <name type="scientific">Pseudomonas mucidolens</name>
    <dbReference type="NCBI Taxonomy" id="46679"/>
    <lineage>
        <taxon>Bacteria</taxon>
        <taxon>Pseudomonadati</taxon>
        <taxon>Pseudomonadota</taxon>
        <taxon>Gammaproteobacteria</taxon>
        <taxon>Pseudomonadales</taxon>
        <taxon>Pseudomonadaceae</taxon>
        <taxon>Pseudomonas</taxon>
    </lineage>
</organism>
<dbReference type="STRING" id="46679.SAMN05216202_1758"/>
<evidence type="ECO:0000313" key="3">
    <source>
        <dbReference type="Proteomes" id="UP000198600"/>
    </source>
</evidence>
<reference evidence="3" key="1">
    <citation type="submission" date="2016-10" db="EMBL/GenBank/DDBJ databases">
        <authorList>
            <person name="Varghese N."/>
            <person name="Submissions S."/>
        </authorList>
    </citation>
    <scope>NUCLEOTIDE SEQUENCE [LARGE SCALE GENOMIC DNA]</scope>
    <source>
        <strain evidence="3">LMG 2223</strain>
    </source>
</reference>
<proteinExistence type="predicted"/>
<gene>
    <name evidence="2" type="ORF">SAMN05216202_1758</name>
</gene>
<keyword evidence="3" id="KW-1185">Reference proteome</keyword>
<name>A0A1H2MIH6_9PSED</name>
<evidence type="ECO:0000313" key="2">
    <source>
        <dbReference type="EMBL" id="SDU92788.1"/>
    </source>
</evidence>